<organism evidence="9 10">
    <name type="scientific">Hanseniaspora valbyensis NRRL Y-1626</name>
    <dbReference type="NCBI Taxonomy" id="766949"/>
    <lineage>
        <taxon>Eukaryota</taxon>
        <taxon>Fungi</taxon>
        <taxon>Dikarya</taxon>
        <taxon>Ascomycota</taxon>
        <taxon>Saccharomycotina</taxon>
        <taxon>Saccharomycetes</taxon>
        <taxon>Saccharomycodales</taxon>
        <taxon>Saccharomycodaceae</taxon>
        <taxon>Hanseniaspora</taxon>
    </lineage>
</organism>
<evidence type="ECO:0000256" key="5">
    <source>
        <dbReference type="ARBA" id="ARBA00038219"/>
    </source>
</evidence>
<comment type="caution">
    <text evidence="9">The sequence shown here is derived from an EMBL/GenBank/DDBJ whole genome shotgun (WGS) entry which is preliminary data.</text>
</comment>
<evidence type="ECO:0000256" key="3">
    <source>
        <dbReference type="ARBA" id="ARBA00022525"/>
    </source>
</evidence>
<feature type="compositionally biased region" description="Low complexity" evidence="6">
    <location>
        <begin position="21"/>
        <end position="58"/>
    </location>
</feature>
<evidence type="ECO:0000256" key="1">
    <source>
        <dbReference type="ARBA" id="ARBA00004191"/>
    </source>
</evidence>
<dbReference type="OrthoDB" id="5415592at2759"/>
<dbReference type="GO" id="GO:0005199">
    <property type="term" value="F:structural constituent of cell wall"/>
    <property type="evidence" value="ECO:0007669"/>
    <property type="project" value="TreeGrafter"/>
</dbReference>
<keyword evidence="3" id="KW-0964">Secreted</keyword>
<sequence>MQIKNLILSTLLAIEGVSAASHSHSSGSSKTIPTTVISSSTTSSSAKSSSSSTSSNSTYIPGQDWETLTPANTYQCGFTNFTSTFGVAVKTVTLDISNSTTNQKRDLVAPTQAVDVLVGQVKAFASITGGNSDETVATTTLTRTKTIVSTSVATLAVNATALNETAASFKYTANLTVNGTLVNTTFSNVSLYGNSSLLNSTVLNSTATYLNQTHQGNTTSYNSTLVSCNASLPEFFESVSCQTNSTLSVTLENGILRDSSEKIGSIVSSHQFQFNGPWPAEGTLFAAGWSITPESTLALGANDIFYECLSGDGYYNLFNEFVGSDCIPIQLEVVSLIEC</sequence>
<dbReference type="GO" id="GO:0031505">
    <property type="term" value="P:fungal-type cell wall organization"/>
    <property type="evidence" value="ECO:0007669"/>
    <property type="project" value="TreeGrafter"/>
</dbReference>
<evidence type="ECO:0000313" key="9">
    <source>
        <dbReference type="EMBL" id="OBA27636.1"/>
    </source>
</evidence>
<keyword evidence="4 7" id="KW-0732">Signal</keyword>
<evidence type="ECO:0000256" key="6">
    <source>
        <dbReference type="SAM" id="MobiDB-lite"/>
    </source>
</evidence>
<evidence type="ECO:0000256" key="7">
    <source>
        <dbReference type="SAM" id="SignalP"/>
    </source>
</evidence>
<feature type="region of interest" description="Disordered" evidence="6">
    <location>
        <begin position="21"/>
        <end position="61"/>
    </location>
</feature>
<evidence type="ECO:0000313" key="10">
    <source>
        <dbReference type="Proteomes" id="UP000092321"/>
    </source>
</evidence>
<dbReference type="InterPro" id="IPR051153">
    <property type="entry name" value="Yeast_CWMannoprotein_PIR"/>
</dbReference>
<keyword evidence="10" id="KW-1185">Reference proteome</keyword>
<accession>A0A1B7TFW6</accession>
<dbReference type="Pfam" id="PF22799">
    <property type="entry name" value="PIR1-like_C"/>
    <property type="match status" value="1"/>
</dbReference>
<feature type="chain" id="PRO_5008598746" description="Cell wall mannoprotein PIR1-like C-terminal domain-containing protein" evidence="7">
    <location>
        <begin position="20"/>
        <end position="339"/>
    </location>
</feature>
<comment type="subcellular location">
    <subcellularLocation>
        <location evidence="1">Secreted</location>
        <location evidence="1">Cell wall</location>
    </subcellularLocation>
</comment>
<keyword evidence="2" id="KW-0134">Cell wall</keyword>
<dbReference type="EMBL" id="LXPE01000007">
    <property type="protein sequence ID" value="OBA27636.1"/>
    <property type="molecule type" value="Genomic_DNA"/>
</dbReference>
<proteinExistence type="inferred from homology"/>
<dbReference type="AlphaFoldDB" id="A0A1B7TFW6"/>
<feature type="domain" description="Cell wall mannoprotein PIR1-like C-terminal" evidence="8">
    <location>
        <begin position="254"/>
        <end position="329"/>
    </location>
</feature>
<reference evidence="10" key="1">
    <citation type="journal article" date="2016" name="Proc. Natl. Acad. Sci. U.S.A.">
        <title>Comparative genomics of biotechnologically important yeasts.</title>
        <authorList>
            <person name="Riley R."/>
            <person name="Haridas S."/>
            <person name="Wolfe K.H."/>
            <person name="Lopes M.R."/>
            <person name="Hittinger C.T."/>
            <person name="Goeker M."/>
            <person name="Salamov A.A."/>
            <person name="Wisecaver J.H."/>
            <person name="Long T.M."/>
            <person name="Calvey C.H."/>
            <person name="Aerts A.L."/>
            <person name="Barry K.W."/>
            <person name="Choi C."/>
            <person name="Clum A."/>
            <person name="Coughlan A.Y."/>
            <person name="Deshpande S."/>
            <person name="Douglass A.P."/>
            <person name="Hanson S.J."/>
            <person name="Klenk H.-P."/>
            <person name="LaButti K.M."/>
            <person name="Lapidus A."/>
            <person name="Lindquist E.A."/>
            <person name="Lipzen A.M."/>
            <person name="Meier-Kolthoff J.P."/>
            <person name="Ohm R.A."/>
            <person name="Otillar R.P."/>
            <person name="Pangilinan J.L."/>
            <person name="Peng Y."/>
            <person name="Rokas A."/>
            <person name="Rosa C.A."/>
            <person name="Scheuner C."/>
            <person name="Sibirny A.A."/>
            <person name="Slot J.C."/>
            <person name="Stielow J.B."/>
            <person name="Sun H."/>
            <person name="Kurtzman C.P."/>
            <person name="Blackwell M."/>
            <person name="Grigoriev I.V."/>
            <person name="Jeffries T.W."/>
        </authorList>
    </citation>
    <scope>NUCLEOTIDE SEQUENCE [LARGE SCALE GENOMIC DNA]</scope>
    <source>
        <strain evidence="10">NRRL Y-1626</strain>
    </source>
</reference>
<dbReference type="InterPro" id="IPR054508">
    <property type="entry name" value="PIR1-like_C"/>
</dbReference>
<protein>
    <recommendedName>
        <fullName evidence="8">Cell wall mannoprotein PIR1-like C-terminal domain-containing protein</fullName>
    </recommendedName>
</protein>
<evidence type="ECO:0000256" key="2">
    <source>
        <dbReference type="ARBA" id="ARBA00022512"/>
    </source>
</evidence>
<feature type="signal peptide" evidence="7">
    <location>
        <begin position="1"/>
        <end position="19"/>
    </location>
</feature>
<evidence type="ECO:0000259" key="8">
    <source>
        <dbReference type="Pfam" id="PF22799"/>
    </source>
</evidence>
<dbReference type="Proteomes" id="UP000092321">
    <property type="component" value="Unassembled WGS sequence"/>
</dbReference>
<gene>
    <name evidence="9" type="ORF">HANVADRAFT_52083</name>
</gene>
<name>A0A1B7TFW6_9ASCO</name>
<dbReference type="PANTHER" id="PTHR47254">
    <property type="entry name" value="CELL WALL MANNOPROTEIN CIS3-RELATED"/>
    <property type="match status" value="1"/>
</dbReference>
<evidence type="ECO:0000256" key="4">
    <source>
        <dbReference type="ARBA" id="ARBA00022729"/>
    </source>
</evidence>
<comment type="similarity">
    <text evidence="5">Belongs to the PIR protein family.</text>
</comment>
<dbReference type="GO" id="GO:0009277">
    <property type="term" value="C:fungal-type cell wall"/>
    <property type="evidence" value="ECO:0007669"/>
    <property type="project" value="TreeGrafter"/>
</dbReference>
<dbReference type="PANTHER" id="PTHR47254:SF1">
    <property type="entry name" value="CELL WALL MANNOPROTEIN CIS3-RELATED"/>
    <property type="match status" value="1"/>
</dbReference>